<evidence type="ECO:0000256" key="2">
    <source>
        <dbReference type="ARBA" id="ARBA00023015"/>
    </source>
</evidence>
<feature type="domain" description="Myb-like" evidence="5">
    <location>
        <begin position="44"/>
        <end position="90"/>
    </location>
</feature>
<keyword evidence="7" id="KW-1185">Reference proteome</keyword>
<dbReference type="SMART" id="SM00717">
    <property type="entry name" value="SANT"/>
    <property type="match status" value="1"/>
</dbReference>
<dbReference type="FunFam" id="1.10.10.60:FF:000154">
    <property type="entry name" value="Transcription factor SRM1"/>
    <property type="match status" value="1"/>
</dbReference>
<dbReference type="AlphaFoldDB" id="A0A0E0HF59"/>
<keyword evidence="2" id="KW-0805">Transcription regulation</keyword>
<reference evidence="6" key="1">
    <citation type="submission" date="2015-04" db="UniProtKB">
        <authorList>
            <consortium name="EnsemblPlants"/>
        </authorList>
    </citation>
    <scope>IDENTIFICATION</scope>
    <source>
        <strain evidence="6">SL10</strain>
    </source>
</reference>
<dbReference type="PANTHER" id="PTHR43952">
    <property type="entry name" value="MYB FAMILY TRANSCRIPTION FACTOR-RELATED"/>
    <property type="match status" value="1"/>
</dbReference>
<dbReference type="HOGENOM" id="CLU_1725228_0_0_1"/>
<accession>A0A0E0HF59</accession>
<dbReference type="EnsemblPlants" id="ONIVA05G19080.1">
    <property type="protein sequence ID" value="ONIVA05G19080.1"/>
    <property type="gene ID" value="ONIVA05G19080"/>
</dbReference>
<dbReference type="eggNOG" id="KOG0724">
    <property type="taxonomic scope" value="Eukaryota"/>
</dbReference>
<dbReference type="Proteomes" id="UP000006591">
    <property type="component" value="Chromosome 5"/>
</dbReference>
<comment type="subcellular location">
    <subcellularLocation>
        <location evidence="1">Nucleus</location>
    </subcellularLocation>
</comment>
<dbReference type="GO" id="GO:0005634">
    <property type="term" value="C:nucleus"/>
    <property type="evidence" value="ECO:0007669"/>
    <property type="project" value="UniProtKB-SubCell"/>
</dbReference>
<evidence type="ECO:0000256" key="1">
    <source>
        <dbReference type="ARBA" id="ARBA00004123"/>
    </source>
</evidence>
<name>A0A0E0HF59_ORYNI</name>
<reference evidence="6" key="2">
    <citation type="submission" date="2018-04" db="EMBL/GenBank/DDBJ databases">
        <title>OnivRS2 (Oryza nivara Reference Sequence Version 2).</title>
        <authorList>
            <person name="Zhang J."/>
            <person name="Kudrna D."/>
            <person name="Lee S."/>
            <person name="Talag J."/>
            <person name="Rajasekar S."/>
            <person name="Welchert J."/>
            <person name="Hsing Y.-I."/>
            <person name="Wing R.A."/>
        </authorList>
    </citation>
    <scope>NUCLEOTIDE SEQUENCE [LARGE SCALE GENOMIC DNA]</scope>
    <source>
        <strain evidence="6">SL10</strain>
    </source>
</reference>
<organism evidence="6">
    <name type="scientific">Oryza nivara</name>
    <name type="common">Indian wild rice</name>
    <name type="synonym">Oryza sativa f. spontanea</name>
    <dbReference type="NCBI Taxonomy" id="4536"/>
    <lineage>
        <taxon>Eukaryota</taxon>
        <taxon>Viridiplantae</taxon>
        <taxon>Streptophyta</taxon>
        <taxon>Embryophyta</taxon>
        <taxon>Tracheophyta</taxon>
        <taxon>Spermatophyta</taxon>
        <taxon>Magnoliopsida</taxon>
        <taxon>Liliopsida</taxon>
        <taxon>Poales</taxon>
        <taxon>Poaceae</taxon>
        <taxon>BOP clade</taxon>
        <taxon>Oryzoideae</taxon>
        <taxon>Oryzeae</taxon>
        <taxon>Oryzinae</taxon>
        <taxon>Oryza</taxon>
    </lineage>
</organism>
<dbReference type="InterPro" id="IPR044636">
    <property type="entry name" value="RADIALIS-like"/>
</dbReference>
<dbReference type="CDD" id="cd00167">
    <property type="entry name" value="SANT"/>
    <property type="match status" value="1"/>
</dbReference>
<dbReference type="InterPro" id="IPR001005">
    <property type="entry name" value="SANT/Myb"/>
</dbReference>
<evidence type="ECO:0000313" key="7">
    <source>
        <dbReference type="Proteomes" id="UP000006591"/>
    </source>
</evidence>
<proteinExistence type="predicted"/>
<evidence type="ECO:0000259" key="5">
    <source>
        <dbReference type="PROSITE" id="PS50090"/>
    </source>
</evidence>
<dbReference type="STRING" id="4536.A0A0E0HF59"/>
<dbReference type="SUPFAM" id="SSF46689">
    <property type="entry name" value="Homeodomain-like"/>
    <property type="match status" value="1"/>
</dbReference>
<dbReference type="PANTHER" id="PTHR43952:SF75">
    <property type="entry name" value="PROTEIN RADIALIS-LIKE 6"/>
    <property type="match status" value="1"/>
</dbReference>
<dbReference type="OMA" id="EVWTWRL"/>
<dbReference type="Gene3D" id="1.10.10.60">
    <property type="entry name" value="Homeodomain-like"/>
    <property type="match status" value="1"/>
</dbReference>
<evidence type="ECO:0000256" key="4">
    <source>
        <dbReference type="ARBA" id="ARBA00023242"/>
    </source>
</evidence>
<evidence type="ECO:0000256" key="3">
    <source>
        <dbReference type="ARBA" id="ARBA00023163"/>
    </source>
</evidence>
<dbReference type="Gramene" id="ONIVA05G19080.1">
    <property type="protein sequence ID" value="ONIVA05G19080.1"/>
    <property type="gene ID" value="ONIVA05G19080"/>
</dbReference>
<dbReference type="PROSITE" id="PS50090">
    <property type="entry name" value="MYB_LIKE"/>
    <property type="match status" value="1"/>
</dbReference>
<keyword evidence="4" id="KW-0539">Nucleus</keyword>
<dbReference type="InterPro" id="IPR009057">
    <property type="entry name" value="Homeodomain-like_sf"/>
</dbReference>
<keyword evidence="3" id="KW-0804">Transcription</keyword>
<evidence type="ECO:0000313" key="6">
    <source>
        <dbReference type="EnsemblPlants" id="ONIVA05G19080.1"/>
    </source>
</evidence>
<protein>
    <recommendedName>
        <fullName evidence="5">Myb-like domain-containing protein</fullName>
    </recommendedName>
</protein>
<dbReference type="GO" id="GO:0003700">
    <property type="term" value="F:DNA-binding transcription factor activity"/>
    <property type="evidence" value="ECO:0007669"/>
    <property type="project" value="InterPro"/>
</dbReference>
<sequence length="152" mass="16942">MDIDKNVCTARRRHAFYCSSMGGSSSSWAVAMKAAPPVPSSRLWSKVEDKVFESALVAFPEHTHNRWVLVASRLPGRLAQDVWEHYQVLMDDVNLIEHGMIASPGYSWKKAGEVWTWRLAQYLTLVGEDMNAAAGGEPCSEVLHPSGQCRQP</sequence>